<feature type="region of interest" description="Disordered" evidence="1">
    <location>
        <begin position="82"/>
        <end position="116"/>
    </location>
</feature>
<sequence>MPATFTSTARPARAPDVFPVGLGLGLVGLVGFGSTRVLVAPGVVFVTTGTVNVELGLVGAVVETETDTETLDALLGGAAEGEDEKGPVVIGGEGRMEGKGTIEDPAEADDPDADEPGAVVSTLETGLDEERKELKLPDAGDALDELLGGGMLSDVGRPDEIDRLLESDAVCEIDSDVELAIPAQSEFNAASPVCSSIDEQFFNMHACAAGMNAGAGHAHVRSSPPHPAPCAASVAQTAAHAFRPMAWASAPKPSAAPRCPEDRQDQMARKSERSNHG</sequence>
<gene>
    <name evidence="2" type="ORF">OBBRIDRAFT_797681</name>
</gene>
<keyword evidence="3" id="KW-1185">Reference proteome</keyword>
<feature type="region of interest" description="Disordered" evidence="1">
    <location>
        <begin position="246"/>
        <end position="277"/>
    </location>
</feature>
<feature type="compositionally biased region" description="Basic and acidic residues" evidence="1">
    <location>
        <begin position="259"/>
        <end position="277"/>
    </location>
</feature>
<reference evidence="2 3" key="1">
    <citation type="submission" date="2016-07" db="EMBL/GenBank/DDBJ databases">
        <title>Draft genome of the white-rot fungus Obba rivulosa 3A-2.</title>
        <authorList>
            <consortium name="DOE Joint Genome Institute"/>
            <person name="Miettinen O."/>
            <person name="Riley R."/>
            <person name="Acob R."/>
            <person name="Barry K."/>
            <person name="Cullen D."/>
            <person name="De Vries R."/>
            <person name="Hainaut M."/>
            <person name="Hatakka A."/>
            <person name="Henrissat B."/>
            <person name="Hilden K."/>
            <person name="Kuo R."/>
            <person name="Labutti K."/>
            <person name="Lipzen A."/>
            <person name="Makela M.R."/>
            <person name="Sandor L."/>
            <person name="Spatafora J.W."/>
            <person name="Grigoriev I.V."/>
            <person name="Hibbett D.S."/>
        </authorList>
    </citation>
    <scope>NUCLEOTIDE SEQUENCE [LARGE SCALE GENOMIC DNA]</scope>
    <source>
        <strain evidence="2 3">3A-2</strain>
    </source>
</reference>
<feature type="compositionally biased region" description="Low complexity" evidence="1">
    <location>
        <begin position="246"/>
        <end position="258"/>
    </location>
</feature>
<dbReference type="Proteomes" id="UP000250043">
    <property type="component" value="Unassembled WGS sequence"/>
</dbReference>
<organism evidence="2 3">
    <name type="scientific">Obba rivulosa</name>
    <dbReference type="NCBI Taxonomy" id="1052685"/>
    <lineage>
        <taxon>Eukaryota</taxon>
        <taxon>Fungi</taxon>
        <taxon>Dikarya</taxon>
        <taxon>Basidiomycota</taxon>
        <taxon>Agaricomycotina</taxon>
        <taxon>Agaricomycetes</taxon>
        <taxon>Polyporales</taxon>
        <taxon>Gelatoporiaceae</taxon>
        <taxon>Obba</taxon>
    </lineage>
</organism>
<protein>
    <submittedName>
        <fullName evidence="2">Uncharacterized protein</fullName>
    </submittedName>
</protein>
<proteinExistence type="predicted"/>
<feature type="compositionally biased region" description="Acidic residues" evidence="1">
    <location>
        <begin position="104"/>
        <end position="115"/>
    </location>
</feature>
<evidence type="ECO:0000256" key="1">
    <source>
        <dbReference type="SAM" id="MobiDB-lite"/>
    </source>
</evidence>
<dbReference type="EMBL" id="KV722555">
    <property type="protein sequence ID" value="OCH85911.1"/>
    <property type="molecule type" value="Genomic_DNA"/>
</dbReference>
<dbReference type="AlphaFoldDB" id="A0A8E2AJZ6"/>
<evidence type="ECO:0000313" key="3">
    <source>
        <dbReference type="Proteomes" id="UP000250043"/>
    </source>
</evidence>
<evidence type="ECO:0000313" key="2">
    <source>
        <dbReference type="EMBL" id="OCH85911.1"/>
    </source>
</evidence>
<name>A0A8E2AJZ6_9APHY</name>
<accession>A0A8E2AJZ6</accession>